<reference evidence="6 7" key="1">
    <citation type="submission" date="2009-08" db="EMBL/GenBank/DDBJ databases">
        <title>The Genome Sequence of Spizellomyces punctatus strain DAOM BR117.</title>
        <authorList>
            <consortium name="The Broad Institute Genome Sequencing Platform"/>
            <person name="Russ C."/>
            <person name="Cuomo C."/>
            <person name="Shea T."/>
            <person name="Young S.K."/>
            <person name="Zeng Q."/>
            <person name="Koehrsen M."/>
            <person name="Haas B."/>
            <person name="Borodovsky M."/>
            <person name="Guigo R."/>
            <person name="Alvarado L."/>
            <person name="Berlin A."/>
            <person name="Bochicchio J."/>
            <person name="Borenstein D."/>
            <person name="Chapman S."/>
            <person name="Chen Z."/>
            <person name="Engels R."/>
            <person name="Freedman E."/>
            <person name="Gellesch M."/>
            <person name="Goldberg J."/>
            <person name="Griggs A."/>
            <person name="Gujja S."/>
            <person name="Heiman D."/>
            <person name="Hepburn T."/>
            <person name="Howarth C."/>
            <person name="Jen D."/>
            <person name="Larson L."/>
            <person name="Lewis B."/>
            <person name="Mehta T."/>
            <person name="Park D."/>
            <person name="Pearson M."/>
            <person name="Roberts A."/>
            <person name="Saif S."/>
            <person name="Shenoy N."/>
            <person name="Sisk P."/>
            <person name="Stolte C."/>
            <person name="Sykes S."/>
            <person name="Thomson T."/>
            <person name="Walk T."/>
            <person name="White J."/>
            <person name="Yandava C."/>
            <person name="Burger G."/>
            <person name="Gray M.W."/>
            <person name="Holland P.W.H."/>
            <person name="King N."/>
            <person name="Lang F.B.F."/>
            <person name="Roger A.J."/>
            <person name="Ruiz-Trillo I."/>
            <person name="Lander E."/>
            <person name="Nusbaum C."/>
        </authorList>
    </citation>
    <scope>NUCLEOTIDE SEQUENCE [LARGE SCALE GENOMIC DNA]</scope>
    <source>
        <strain evidence="6 7">DAOM BR117</strain>
    </source>
</reference>
<feature type="domain" description="SH3" evidence="5">
    <location>
        <begin position="386"/>
        <end position="447"/>
    </location>
</feature>
<dbReference type="InterPro" id="IPR036028">
    <property type="entry name" value="SH3-like_dom_sf"/>
</dbReference>
<dbReference type="Proteomes" id="UP000053201">
    <property type="component" value="Unassembled WGS sequence"/>
</dbReference>
<dbReference type="EMBL" id="KQ257452">
    <property type="protein sequence ID" value="KND03346.1"/>
    <property type="molecule type" value="Genomic_DNA"/>
</dbReference>
<dbReference type="OMA" id="VHANSNT"/>
<keyword evidence="3" id="KW-1133">Transmembrane helix</keyword>
<organism evidence="6 7">
    <name type="scientific">Spizellomyces punctatus (strain DAOM BR117)</name>
    <dbReference type="NCBI Taxonomy" id="645134"/>
    <lineage>
        <taxon>Eukaryota</taxon>
        <taxon>Fungi</taxon>
        <taxon>Fungi incertae sedis</taxon>
        <taxon>Chytridiomycota</taxon>
        <taxon>Chytridiomycota incertae sedis</taxon>
        <taxon>Chytridiomycetes</taxon>
        <taxon>Spizellomycetales</taxon>
        <taxon>Spizellomycetaceae</taxon>
        <taxon>Spizellomyces</taxon>
    </lineage>
</organism>
<proteinExistence type="predicted"/>
<sequence>MKRARTGSLAPILLLIAWCGRVAAQNCFKLAGSQSCPGLQDFFVQKVPDFQDVNSFDAYIKTQSDGNPDYVNGFKSQFGCPNWDGLGQRYHISTLCFYLVQFGRCQENPPIQPLCRTQCNQFIASMNTIFQNGTACPPQVDAGLTAARTNIAQPSTSPFAAYCATLNDNSGCKSGLDTELVTCGFSTAAQVAPYCSANGSDPCCAKAAEATDATLKTIAKGLAPVNNTPWIASGIALGAMVFFALVFIFCIKMKPWKKASTSASEPPPSEIEPGPLRADTLKNGAGTGPFGSKRRTSLFSAVRQSIMGFGGRSKVAPPPLPVNSYPTMKSAMQSVYSNPAPPQSMYTDAPPPPSMYNAPPPITNAYSVYSAAPPPILPPINNTPTQPLVQMKVVEAYAAQLGDELSLMIGDVVTVEEEYDDGWGVGRNESTGEIGAFPVTCLEPLDYSVDGERPKSVIRERTKSLYASGFRN</sequence>
<keyword evidence="4" id="KW-0732">Signal</keyword>
<feature type="signal peptide" evidence="4">
    <location>
        <begin position="1"/>
        <end position="24"/>
    </location>
</feature>
<dbReference type="RefSeq" id="XP_016611385.1">
    <property type="nucleotide sequence ID" value="XM_016750682.1"/>
</dbReference>
<keyword evidence="1 2" id="KW-0728">SH3 domain</keyword>
<name>A0A0L0HPL5_SPIPD</name>
<feature type="chain" id="PRO_5005539999" description="SH3 domain-containing protein" evidence="4">
    <location>
        <begin position="25"/>
        <end position="472"/>
    </location>
</feature>
<keyword evidence="7" id="KW-1185">Reference proteome</keyword>
<dbReference type="InParanoid" id="A0A0L0HPL5"/>
<feature type="transmembrane region" description="Helical" evidence="3">
    <location>
        <begin position="230"/>
        <end position="251"/>
    </location>
</feature>
<dbReference type="GeneID" id="27685979"/>
<gene>
    <name evidence="6" type="ORF">SPPG_02389</name>
</gene>
<protein>
    <recommendedName>
        <fullName evidence="5">SH3 domain-containing protein</fullName>
    </recommendedName>
</protein>
<dbReference type="PROSITE" id="PS50002">
    <property type="entry name" value="SH3"/>
    <property type="match status" value="1"/>
</dbReference>
<dbReference type="SMART" id="SM00326">
    <property type="entry name" value="SH3"/>
    <property type="match status" value="1"/>
</dbReference>
<dbReference type="Pfam" id="PF14604">
    <property type="entry name" value="SH3_9"/>
    <property type="match status" value="1"/>
</dbReference>
<dbReference type="STRING" id="645134.A0A0L0HPL5"/>
<keyword evidence="3" id="KW-0812">Transmembrane</keyword>
<dbReference type="VEuPathDB" id="FungiDB:SPPG_02389"/>
<dbReference type="SUPFAM" id="SSF50044">
    <property type="entry name" value="SH3-domain"/>
    <property type="match status" value="1"/>
</dbReference>
<dbReference type="InterPro" id="IPR001452">
    <property type="entry name" value="SH3_domain"/>
</dbReference>
<evidence type="ECO:0000256" key="1">
    <source>
        <dbReference type="ARBA" id="ARBA00022443"/>
    </source>
</evidence>
<accession>A0A0L0HPL5</accession>
<evidence type="ECO:0000256" key="3">
    <source>
        <dbReference type="SAM" id="Phobius"/>
    </source>
</evidence>
<evidence type="ECO:0000256" key="2">
    <source>
        <dbReference type="PROSITE-ProRule" id="PRU00192"/>
    </source>
</evidence>
<evidence type="ECO:0000256" key="4">
    <source>
        <dbReference type="SAM" id="SignalP"/>
    </source>
</evidence>
<dbReference type="OrthoDB" id="5340910at2759"/>
<keyword evidence="3" id="KW-0472">Membrane</keyword>
<dbReference type="AlphaFoldDB" id="A0A0L0HPL5"/>
<evidence type="ECO:0000313" key="6">
    <source>
        <dbReference type="EMBL" id="KND03346.1"/>
    </source>
</evidence>
<evidence type="ECO:0000259" key="5">
    <source>
        <dbReference type="PROSITE" id="PS50002"/>
    </source>
</evidence>
<dbReference type="Gene3D" id="2.30.30.40">
    <property type="entry name" value="SH3 Domains"/>
    <property type="match status" value="1"/>
</dbReference>
<evidence type="ECO:0000313" key="7">
    <source>
        <dbReference type="Proteomes" id="UP000053201"/>
    </source>
</evidence>